<dbReference type="eggNOG" id="COG0036">
    <property type="taxonomic scope" value="Bacteria"/>
</dbReference>
<dbReference type="InterPro" id="IPR000056">
    <property type="entry name" value="Ribul_P_3_epim-like"/>
</dbReference>
<dbReference type="Pfam" id="PF00834">
    <property type="entry name" value="Ribul_P_3_epim"/>
    <property type="match status" value="1"/>
</dbReference>
<dbReference type="FunFam" id="3.20.20.70:FF:000004">
    <property type="entry name" value="Ribulose-phosphate 3-epimerase"/>
    <property type="match status" value="1"/>
</dbReference>
<evidence type="ECO:0000256" key="12">
    <source>
        <dbReference type="PIRSR" id="PIRSR001461-1"/>
    </source>
</evidence>
<comment type="cofactor">
    <cofactor evidence="5">
        <name>Fe(2+)</name>
        <dbReference type="ChEBI" id="CHEBI:29033"/>
    </cofactor>
</comment>
<dbReference type="Gene3D" id="3.20.20.70">
    <property type="entry name" value="Aldolase class I"/>
    <property type="match status" value="1"/>
</dbReference>
<keyword evidence="10 11" id="KW-0119">Carbohydrate metabolism</keyword>
<evidence type="ECO:0000313" key="16">
    <source>
        <dbReference type="Proteomes" id="UP000004500"/>
    </source>
</evidence>
<dbReference type="NCBIfam" id="NF004076">
    <property type="entry name" value="PRK05581.1-4"/>
    <property type="match status" value="1"/>
</dbReference>
<dbReference type="EC" id="5.1.3.1" evidence="7 10"/>
<feature type="binding site" evidence="10 14">
    <location>
        <begin position="166"/>
        <end position="169"/>
    </location>
    <ligand>
        <name>substrate</name>
    </ligand>
</feature>
<comment type="similarity">
    <text evidence="6 10 11">Belongs to the ribulose-phosphate 3-epimerase family.</text>
</comment>
<dbReference type="InterPro" id="IPR026019">
    <property type="entry name" value="Ribul_P_3_epim"/>
</dbReference>
<evidence type="ECO:0000256" key="4">
    <source>
        <dbReference type="ARBA" id="ARBA00001947"/>
    </source>
</evidence>
<dbReference type="GO" id="GO:0004750">
    <property type="term" value="F:D-ribulose-phosphate 3-epimerase activity"/>
    <property type="evidence" value="ECO:0007669"/>
    <property type="project" value="UniProtKB-UniRule"/>
</dbReference>
<comment type="caution">
    <text evidence="15">The sequence shown here is derived from an EMBL/GenBank/DDBJ whole genome shotgun (WGS) entry which is preliminary data.</text>
</comment>
<keyword evidence="13" id="KW-0862">Zinc</keyword>
<evidence type="ECO:0000256" key="6">
    <source>
        <dbReference type="ARBA" id="ARBA00009541"/>
    </source>
</evidence>
<feature type="binding site" evidence="14">
    <location>
        <position position="201"/>
    </location>
    <ligand>
        <name>substrate</name>
    </ligand>
</feature>
<sequence length="241" mass="26636">MKLKIAEKPIKKSVKKFQNKEKPMSQYKIAPSILAADYANFEREIKRLEATGAEYAHIDIMDGHFVPQISFGAGVVEALRPHSKMVFDCHLMVANPEHHLEDFARAGADIISIHVEATPHIHGALQKIRSLGVKPSVVINPGTPVEVIKHVLHLVDQVLVMTVNPGFGGQAFLPETMDKVRELVALREEKGLNFEIEVDGGIDDQTISQAKEAGATVFVAGSYVFKGDVNERVQTLRKQLD</sequence>
<name>E6KIW2_STROR</name>
<comment type="function">
    <text evidence="10">Catalyzes the reversible epimerization of D-ribulose 5-phosphate to D-xylulose 5-phosphate.</text>
</comment>
<accession>E6KIW2</accession>
<dbReference type="Proteomes" id="UP000004500">
    <property type="component" value="Unassembled WGS sequence"/>
</dbReference>
<dbReference type="InterPro" id="IPR011060">
    <property type="entry name" value="RibuloseP-bd_barrel"/>
</dbReference>
<evidence type="ECO:0000256" key="1">
    <source>
        <dbReference type="ARBA" id="ARBA00001782"/>
    </source>
</evidence>
<dbReference type="CDD" id="cd00429">
    <property type="entry name" value="RPE"/>
    <property type="match status" value="1"/>
</dbReference>
<protein>
    <recommendedName>
        <fullName evidence="7 10">Ribulose-phosphate 3-epimerase</fullName>
        <ecNumber evidence="7 10">5.1.3.1</ecNumber>
    </recommendedName>
</protein>
<dbReference type="InterPro" id="IPR013785">
    <property type="entry name" value="Aldolase_TIM"/>
</dbReference>
<comment type="cofactor">
    <cofactor evidence="2">
        <name>Mn(2+)</name>
        <dbReference type="ChEBI" id="CHEBI:29035"/>
    </cofactor>
</comment>
<comment type="pathway">
    <text evidence="10">Carbohydrate degradation.</text>
</comment>
<evidence type="ECO:0000313" key="15">
    <source>
        <dbReference type="EMBL" id="EFU64089.1"/>
    </source>
</evidence>
<feature type="binding site" evidence="10 14">
    <location>
        <position position="32"/>
    </location>
    <ligand>
        <name>substrate</name>
    </ligand>
</feature>
<keyword evidence="13" id="KW-0464">Manganese</keyword>
<dbReference type="HAMAP" id="MF_02227">
    <property type="entry name" value="RPE"/>
    <property type="match status" value="1"/>
</dbReference>
<keyword evidence="13" id="KW-0170">Cobalt</keyword>
<evidence type="ECO:0000256" key="13">
    <source>
        <dbReference type="PIRSR" id="PIRSR001461-2"/>
    </source>
</evidence>
<keyword evidence="9 10" id="KW-0413">Isomerase</keyword>
<proteinExistence type="inferred from homology"/>
<feature type="binding site" evidence="10 14">
    <location>
        <position position="90"/>
    </location>
    <ligand>
        <name>substrate</name>
    </ligand>
</feature>
<organism evidence="15 16">
    <name type="scientific">Streptococcus oralis ATCC 49296</name>
    <dbReference type="NCBI Taxonomy" id="888049"/>
    <lineage>
        <taxon>Bacteria</taxon>
        <taxon>Bacillati</taxon>
        <taxon>Bacillota</taxon>
        <taxon>Bacilli</taxon>
        <taxon>Lactobacillales</taxon>
        <taxon>Streptococcaceae</taxon>
        <taxon>Streptococcus</taxon>
    </lineage>
</organism>
<dbReference type="EMBL" id="AEPO01000004">
    <property type="protein sequence ID" value="EFU64089.1"/>
    <property type="molecule type" value="Genomic_DNA"/>
</dbReference>
<dbReference type="GO" id="GO:0046872">
    <property type="term" value="F:metal ion binding"/>
    <property type="evidence" value="ECO:0007669"/>
    <property type="project" value="UniProtKB-UniRule"/>
</dbReference>
<feature type="active site" description="Proton acceptor" evidence="10 12">
    <location>
        <position position="59"/>
    </location>
</feature>
<evidence type="ECO:0000256" key="9">
    <source>
        <dbReference type="ARBA" id="ARBA00023235"/>
    </source>
</evidence>
<feature type="binding site" evidence="10 13">
    <location>
        <position position="199"/>
    </location>
    <ligand>
        <name>a divalent metal cation</name>
        <dbReference type="ChEBI" id="CHEBI:60240"/>
    </ligand>
</feature>
<feature type="binding site" evidence="10 14">
    <location>
        <begin position="221"/>
        <end position="222"/>
    </location>
    <ligand>
        <name>substrate</name>
    </ligand>
</feature>
<comment type="cofactor">
    <cofactor evidence="4">
        <name>Zn(2+)</name>
        <dbReference type="ChEBI" id="CHEBI:29105"/>
    </cofactor>
</comment>
<reference evidence="15 16" key="1">
    <citation type="submission" date="2010-11" db="EMBL/GenBank/DDBJ databases">
        <authorList>
            <person name="Muzny D."/>
            <person name="Qin X."/>
            <person name="Deng J."/>
            <person name="Jiang H."/>
            <person name="Liu Y."/>
            <person name="Qu J."/>
            <person name="Song X.-Z."/>
            <person name="Zhang L."/>
            <person name="Thornton R."/>
            <person name="Coyle M."/>
            <person name="Francisco L."/>
            <person name="Jackson L."/>
            <person name="Javaid M."/>
            <person name="Korchina V."/>
            <person name="Kovar C."/>
            <person name="Mata R."/>
            <person name="Mathew T."/>
            <person name="Ngo R."/>
            <person name="Nguyen L."/>
            <person name="Nguyen N."/>
            <person name="Okwuonu G."/>
            <person name="Ongeri F."/>
            <person name="Pham C."/>
            <person name="Simmons D."/>
            <person name="Wilczek-Boney K."/>
            <person name="Hale W."/>
            <person name="Jakkamsetti A."/>
            <person name="Pham P."/>
            <person name="Ruth R."/>
            <person name="San Lucas F."/>
            <person name="Warren J."/>
            <person name="Zhang J."/>
            <person name="Zhao Z."/>
            <person name="Zhou C."/>
            <person name="Zhu D."/>
            <person name="Lee S."/>
            <person name="Bess C."/>
            <person name="Blankenburg K."/>
            <person name="Forbes L."/>
            <person name="Fu Q."/>
            <person name="Gubbala S."/>
            <person name="Hirani K."/>
            <person name="Jayaseelan J.C."/>
            <person name="Lara F."/>
            <person name="Munidasa M."/>
            <person name="Palculict T."/>
            <person name="Patil S."/>
            <person name="Pu L.-L."/>
            <person name="Saada N."/>
            <person name="Tang L."/>
            <person name="Weissenberger G."/>
            <person name="Zhu Y."/>
            <person name="Hemphill L."/>
            <person name="Shang Y."/>
            <person name="Youmans B."/>
            <person name="Ayvaz T."/>
            <person name="Ross M."/>
            <person name="Santibanez J."/>
            <person name="Aqrawi P."/>
            <person name="Gross S."/>
            <person name="Joshi V."/>
            <person name="Fowler G."/>
            <person name="Nazareth L."/>
            <person name="Reid J."/>
            <person name="Worley K."/>
            <person name="Petrosino J."/>
            <person name="Highlander S."/>
            <person name="Gibbs R."/>
        </authorList>
    </citation>
    <scope>NUCLEOTIDE SEQUENCE [LARGE SCALE GENOMIC DNA]</scope>
    <source>
        <strain evidence="15 16">ATCC 49296</strain>
    </source>
</reference>
<dbReference type="NCBIfam" id="TIGR01163">
    <property type="entry name" value="rpe"/>
    <property type="match status" value="1"/>
</dbReference>
<dbReference type="HOGENOM" id="CLU_054856_2_1_9"/>
<feature type="binding site" evidence="10 13">
    <location>
        <position position="90"/>
    </location>
    <ligand>
        <name>a divalent metal cation</name>
        <dbReference type="ChEBI" id="CHEBI:60240"/>
    </ligand>
</feature>
<gene>
    <name evidence="10 15" type="primary">rpe</name>
    <name evidence="15" type="ORF">HMPREF8578_0177</name>
</gene>
<evidence type="ECO:0000256" key="10">
    <source>
        <dbReference type="HAMAP-Rule" id="MF_02227"/>
    </source>
</evidence>
<feature type="active site" description="Proton donor" evidence="10 12">
    <location>
        <position position="199"/>
    </location>
</feature>
<evidence type="ECO:0000256" key="3">
    <source>
        <dbReference type="ARBA" id="ARBA00001941"/>
    </source>
</evidence>
<dbReference type="GO" id="GO:0005737">
    <property type="term" value="C:cytoplasm"/>
    <property type="evidence" value="ECO:0007669"/>
    <property type="project" value="UniProtKB-ARBA"/>
</dbReference>
<dbReference type="PROSITE" id="PS01086">
    <property type="entry name" value="RIBUL_P_3_EPIMER_2"/>
    <property type="match status" value="1"/>
</dbReference>
<dbReference type="PANTHER" id="PTHR11749">
    <property type="entry name" value="RIBULOSE-5-PHOSPHATE-3-EPIMERASE"/>
    <property type="match status" value="1"/>
</dbReference>
<evidence type="ECO:0000256" key="5">
    <source>
        <dbReference type="ARBA" id="ARBA00001954"/>
    </source>
</evidence>
<evidence type="ECO:0000256" key="7">
    <source>
        <dbReference type="ARBA" id="ARBA00013188"/>
    </source>
</evidence>
<evidence type="ECO:0000256" key="8">
    <source>
        <dbReference type="ARBA" id="ARBA00022723"/>
    </source>
</evidence>
<feature type="binding site" evidence="10 13">
    <location>
        <position position="57"/>
    </location>
    <ligand>
        <name>a divalent metal cation</name>
        <dbReference type="ChEBI" id="CHEBI:60240"/>
    </ligand>
</feature>
<evidence type="ECO:0000256" key="14">
    <source>
        <dbReference type="PIRSR" id="PIRSR001461-3"/>
    </source>
</evidence>
<keyword evidence="8 10" id="KW-0479">Metal-binding</keyword>
<feature type="binding site" evidence="10">
    <location>
        <begin position="199"/>
        <end position="201"/>
    </location>
    <ligand>
        <name>substrate</name>
    </ligand>
</feature>
<evidence type="ECO:0000256" key="11">
    <source>
        <dbReference type="PIRNR" id="PIRNR001461"/>
    </source>
</evidence>
<dbReference type="SUPFAM" id="SSF51366">
    <property type="entry name" value="Ribulose-phoshate binding barrel"/>
    <property type="match status" value="1"/>
</dbReference>
<dbReference type="GO" id="GO:0019323">
    <property type="term" value="P:pentose catabolic process"/>
    <property type="evidence" value="ECO:0007669"/>
    <property type="project" value="UniProtKB-UniRule"/>
</dbReference>
<comment type="cofactor">
    <cofactor evidence="10 13">
        <name>a divalent metal cation</name>
        <dbReference type="ChEBI" id="CHEBI:60240"/>
    </cofactor>
    <text evidence="10 13">Binds 1 divalent metal cation per subunit.</text>
</comment>
<dbReference type="GO" id="GO:0006098">
    <property type="term" value="P:pentose-phosphate shunt"/>
    <property type="evidence" value="ECO:0007669"/>
    <property type="project" value="UniProtKB-UniRule"/>
</dbReference>
<comment type="catalytic activity">
    <reaction evidence="1 10 11">
        <text>D-ribulose 5-phosphate = D-xylulose 5-phosphate</text>
        <dbReference type="Rhea" id="RHEA:13677"/>
        <dbReference type="ChEBI" id="CHEBI:57737"/>
        <dbReference type="ChEBI" id="CHEBI:58121"/>
        <dbReference type="EC" id="5.1.3.1"/>
    </reaction>
</comment>
<dbReference type="PIRSF" id="PIRSF001461">
    <property type="entry name" value="RPE"/>
    <property type="match status" value="1"/>
</dbReference>
<evidence type="ECO:0000256" key="2">
    <source>
        <dbReference type="ARBA" id="ARBA00001936"/>
    </source>
</evidence>
<feature type="binding site" evidence="10 13">
    <location>
        <position position="59"/>
    </location>
    <ligand>
        <name>a divalent metal cation</name>
        <dbReference type="ChEBI" id="CHEBI:60240"/>
    </ligand>
</feature>
<comment type="cofactor">
    <cofactor evidence="3">
        <name>Co(2+)</name>
        <dbReference type="ChEBI" id="CHEBI:48828"/>
    </cofactor>
</comment>
<dbReference type="AlphaFoldDB" id="E6KIW2"/>